<organism evidence="2">
    <name type="scientific">uncultured Desulfobacterium sp</name>
    <dbReference type="NCBI Taxonomy" id="201089"/>
    <lineage>
        <taxon>Bacteria</taxon>
        <taxon>Pseudomonadati</taxon>
        <taxon>Thermodesulfobacteriota</taxon>
        <taxon>Desulfobacteria</taxon>
        <taxon>Desulfobacterales</taxon>
        <taxon>Desulfobacteriaceae</taxon>
        <taxon>Desulfobacterium</taxon>
        <taxon>environmental samples</taxon>
    </lineage>
</organism>
<name>E1YIL1_9BACT</name>
<dbReference type="InterPro" id="IPR016181">
    <property type="entry name" value="Acyl_CoA_acyltransferase"/>
</dbReference>
<evidence type="ECO:0000313" key="2">
    <source>
        <dbReference type="EMBL" id="CBX30405.1"/>
    </source>
</evidence>
<reference evidence="2" key="1">
    <citation type="journal article" date="2011" name="Environ. Microbiol.">
        <title>Genomic insights into the metabolic potential of the polycyclic aromatic hydrocarbon degrading sulfate-reducing Deltaproteobacterium N47.</title>
        <authorList>
            <person name="Bergmann F."/>
            <person name="Selesi D."/>
            <person name="Weinmaier T."/>
            <person name="Tischler P."/>
            <person name="Rattei T."/>
            <person name="Meckenstock R.U."/>
        </authorList>
    </citation>
    <scope>NUCLEOTIDE SEQUENCE</scope>
</reference>
<dbReference type="GO" id="GO:0016747">
    <property type="term" value="F:acyltransferase activity, transferring groups other than amino-acyl groups"/>
    <property type="evidence" value="ECO:0007669"/>
    <property type="project" value="InterPro"/>
</dbReference>
<gene>
    <name evidence="2" type="ORF">N47_Q17280</name>
</gene>
<dbReference type="CDD" id="cd04301">
    <property type="entry name" value="NAT_SF"/>
    <property type="match status" value="1"/>
</dbReference>
<feature type="domain" description="N-acetyltransferase" evidence="1">
    <location>
        <begin position="5"/>
        <end position="140"/>
    </location>
</feature>
<sequence length="140" mass="16700">MNAVLKFRPAIPDDEPFLRELRAHLDAERLFIHYWNTQDEELKRNILDLQYRAHEKHFQHVKNNWETKDNVIELDGKPIGRFIVSGDRDEIRLADILIDSNYRCYGIGQAVLDMTKAECMQSKRPLRLHADKFSRRYSFI</sequence>
<dbReference type="InterPro" id="IPR000182">
    <property type="entry name" value="GNAT_dom"/>
</dbReference>
<dbReference type="AlphaFoldDB" id="E1YIL1"/>
<dbReference type="PROSITE" id="PS51186">
    <property type="entry name" value="GNAT"/>
    <property type="match status" value="1"/>
</dbReference>
<dbReference type="SUPFAM" id="SSF55729">
    <property type="entry name" value="Acyl-CoA N-acyltransferases (Nat)"/>
    <property type="match status" value="1"/>
</dbReference>
<evidence type="ECO:0000259" key="1">
    <source>
        <dbReference type="PROSITE" id="PS51186"/>
    </source>
</evidence>
<accession>E1YIL1</accession>
<dbReference type="EMBL" id="FR695875">
    <property type="protein sequence ID" value="CBX30405.1"/>
    <property type="molecule type" value="Genomic_DNA"/>
</dbReference>
<dbReference type="Gene3D" id="3.40.630.30">
    <property type="match status" value="1"/>
</dbReference>
<dbReference type="Pfam" id="PF00583">
    <property type="entry name" value="Acetyltransf_1"/>
    <property type="match status" value="1"/>
</dbReference>
<protein>
    <recommendedName>
        <fullName evidence="1">N-acetyltransferase domain-containing protein</fullName>
    </recommendedName>
</protein>
<proteinExistence type="predicted"/>